<keyword evidence="1" id="KW-0812">Transmembrane</keyword>
<dbReference type="OrthoDB" id="8443450at2"/>
<dbReference type="RefSeq" id="WP_085934052.1">
    <property type="nucleotide sequence ID" value="NZ_FUWJ01000002.1"/>
</dbReference>
<dbReference type="AlphaFoldDB" id="A0A1T4NMS2"/>
<proteinExistence type="predicted"/>
<keyword evidence="1" id="KW-0472">Membrane</keyword>
<dbReference type="Proteomes" id="UP000190092">
    <property type="component" value="Unassembled WGS sequence"/>
</dbReference>
<feature type="transmembrane region" description="Helical" evidence="1">
    <location>
        <begin position="131"/>
        <end position="149"/>
    </location>
</feature>
<feature type="transmembrane region" description="Helical" evidence="1">
    <location>
        <begin position="74"/>
        <end position="92"/>
    </location>
</feature>
<name>A0A1T4NMS2_9HYPH</name>
<evidence type="ECO:0000313" key="3">
    <source>
        <dbReference type="Proteomes" id="UP000190092"/>
    </source>
</evidence>
<keyword evidence="1" id="KW-1133">Transmembrane helix</keyword>
<organism evidence="2 3">
    <name type="scientific">Enhydrobacter aerosaccus</name>
    <dbReference type="NCBI Taxonomy" id="225324"/>
    <lineage>
        <taxon>Bacteria</taxon>
        <taxon>Pseudomonadati</taxon>
        <taxon>Pseudomonadota</taxon>
        <taxon>Alphaproteobacteria</taxon>
        <taxon>Hyphomicrobiales</taxon>
        <taxon>Enhydrobacter</taxon>
    </lineage>
</organism>
<feature type="transmembrane region" description="Helical" evidence="1">
    <location>
        <begin position="104"/>
        <end position="125"/>
    </location>
</feature>
<keyword evidence="3" id="KW-1185">Reference proteome</keyword>
<feature type="transmembrane region" description="Helical" evidence="1">
    <location>
        <begin position="161"/>
        <end position="182"/>
    </location>
</feature>
<protein>
    <recommendedName>
        <fullName evidence="4">Yip1 domain-containing protein</fullName>
    </recommendedName>
</protein>
<gene>
    <name evidence="2" type="ORF">SAMN02745126_02356</name>
</gene>
<dbReference type="EMBL" id="FUWJ01000002">
    <property type="protein sequence ID" value="SJZ80387.1"/>
    <property type="molecule type" value="Genomic_DNA"/>
</dbReference>
<evidence type="ECO:0000313" key="2">
    <source>
        <dbReference type="EMBL" id="SJZ80387.1"/>
    </source>
</evidence>
<accession>A0A1T4NMS2</accession>
<reference evidence="3" key="1">
    <citation type="submission" date="2017-02" db="EMBL/GenBank/DDBJ databases">
        <authorList>
            <person name="Varghese N."/>
            <person name="Submissions S."/>
        </authorList>
    </citation>
    <scope>NUCLEOTIDE SEQUENCE [LARGE SCALE GENOMIC DNA]</scope>
    <source>
        <strain evidence="3">ATCC 27094</strain>
    </source>
</reference>
<evidence type="ECO:0000256" key="1">
    <source>
        <dbReference type="SAM" id="Phobius"/>
    </source>
</evidence>
<evidence type="ECO:0008006" key="4">
    <source>
        <dbReference type="Google" id="ProtNLM"/>
    </source>
</evidence>
<dbReference type="STRING" id="225324.SAMN02745126_02356"/>
<sequence length="194" mass="21865">MLTSGEIGRGTQGALRFLQRDPSAPFYFENSVQACLRSFWVMVLVAPLYALYVIISYSGLYVAADEIDIALVEALRYLVDWLLYPVLFYEIARHRRWLDRYPRYIGALNWISLPAMGLLLADALVANVTPMPFPMIFDIALQALLFYWIATTTRMVLGVNWLVAGLLLIVNWVPSLFLSLIVNQVLGVSTVVGS</sequence>
<feature type="transmembrane region" description="Helical" evidence="1">
    <location>
        <begin position="39"/>
        <end position="62"/>
    </location>
</feature>